<dbReference type="OrthoDB" id="4868966at2759"/>
<organism evidence="2 3">
    <name type="scientific">Beauveria brongniartii RCEF 3172</name>
    <dbReference type="NCBI Taxonomy" id="1081107"/>
    <lineage>
        <taxon>Eukaryota</taxon>
        <taxon>Fungi</taxon>
        <taxon>Dikarya</taxon>
        <taxon>Ascomycota</taxon>
        <taxon>Pezizomycotina</taxon>
        <taxon>Sordariomycetes</taxon>
        <taxon>Hypocreomycetidae</taxon>
        <taxon>Hypocreales</taxon>
        <taxon>Cordycipitaceae</taxon>
        <taxon>Beauveria</taxon>
        <taxon>Beauveria brongniartii</taxon>
    </lineage>
</organism>
<gene>
    <name evidence="2" type="ORF">BBO_06175</name>
</gene>
<feature type="signal peptide" evidence="1">
    <location>
        <begin position="1"/>
        <end position="19"/>
    </location>
</feature>
<protein>
    <submittedName>
        <fullName evidence="2">Uncharacterized protein</fullName>
    </submittedName>
</protein>
<evidence type="ECO:0000256" key="1">
    <source>
        <dbReference type="SAM" id="SignalP"/>
    </source>
</evidence>
<name>A0A167BJV3_9HYPO</name>
<dbReference type="AlphaFoldDB" id="A0A167BJV3"/>
<evidence type="ECO:0000313" key="2">
    <source>
        <dbReference type="EMBL" id="OAA40117.1"/>
    </source>
</evidence>
<dbReference type="EMBL" id="AZHA01000020">
    <property type="protein sequence ID" value="OAA40117.1"/>
    <property type="molecule type" value="Genomic_DNA"/>
</dbReference>
<evidence type="ECO:0000313" key="3">
    <source>
        <dbReference type="Proteomes" id="UP000076863"/>
    </source>
</evidence>
<feature type="chain" id="PRO_5007884272" evidence="1">
    <location>
        <begin position="20"/>
        <end position="111"/>
    </location>
</feature>
<comment type="caution">
    <text evidence="2">The sequence shown here is derived from an EMBL/GenBank/DDBJ whole genome shotgun (WGS) entry which is preliminary data.</text>
</comment>
<accession>A0A167BJV3</accession>
<keyword evidence="1" id="KW-0732">Signal</keyword>
<proteinExistence type="predicted"/>
<keyword evidence="3" id="KW-1185">Reference proteome</keyword>
<dbReference type="Proteomes" id="UP000076863">
    <property type="component" value="Unassembled WGS sequence"/>
</dbReference>
<sequence length="111" mass="11865">MKFTILSLLPLLAAASTVGDRDMTVMNNDPETVDVKDIPETAELDVLVLKSSSQHKDASTSAVDCPPGFPKYCPSYNFCCPAIAQSCCPRACCRSRDAFCGSDGLCYVSST</sequence>
<reference evidence="2 3" key="1">
    <citation type="journal article" date="2016" name="Genome Biol. Evol.">
        <title>Divergent and convergent evolution of fungal pathogenicity.</title>
        <authorList>
            <person name="Shang Y."/>
            <person name="Xiao G."/>
            <person name="Zheng P."/>
            <person name="Cen K."/>
            <person name="Zhan S."/>
            <person name="Wang C."/>
        </authorList>
    </citation>
    <scope>NUCLEOTIDE SEQUENCE [LARGE SCALE GENOMIC DNA]</scope>
    <source>
        <strain evidence="2 3">RCEF 3172</strain>
    </source>
</reference>